<feature type="region of interest" description="Disordered" evidence="1">
    <location>
        <begin position="1"/>
        <end position="33"/>
    </location>
</feature>
<feature type="compositionally biased region" description="Basic and acidic residues" evidence="1">
    <location>
        <begin position="9"/>
        <end position="18"/>
    </location>
</feature>
<name>A0AAD2HEZ7_9AGAR</name>
<comment type="caution">
    <text evidence="2">The sequence shown here is derived from an EMBL/GenBank/DDBJ whole genome shotgun (WGS) entry which is preliminary data.</text>
</comment>
<dbReference type="EMBL" id="CAVNYO010000187">
    <property type="protein sequence ID" value="CAK5272867.1"/>
    <property type="molecule type" value="Genomic_DNA"/>
</dbReference>
<gene>
    <name evidence="2" type="ORF">MYCIT1_LOCUS18818</name>
</gene>
<feature type="region of interest" description="Disordered" evidence="1">
    <location>
        <begin position="74"/>
        <end position="124"/>
    </location>
</feature>
<sequence>MHWRTAQLDQRRKTETPHTKKLSTEGGDGTLCDRFGNRPSCRAVTACANSEHHRSSRLQRPRHRLYSFEVQALGHYAQSSRRPQSSPRRRHPPFHLRGSIGAGGTTHPPTWHRPNPAAVDTNPRACRGGQLHCQSPLAKAESPRVGGYEK</sequence>
<reference evidence="2" key="1">
    <citation type="submission" date="2023-11" db="EMBL/GenBank/DDBJ databases">
        <authorList>
            <person name="De Vega J J."/>
            <person name="De Vega J J."/>
        </authorList>
    </citation>
    <scope>NUCLEOTIDE SEQUENCE</scope>
</reference>
<evidence type="ECO:0000313" key="3">
    <source>
        <dbReference type="Proteomes" id="UP001295794"/>
    </source>
</evidence>
<proteinExistence type="predicted"/>
<organism evidence="2 3">
    <name type="scientific">Mycena citricolor</name>
    <dbReference type="NCBI Taxonomy" id="2018698"/>
    <lineage>
        <taxon>Eukaryota</taxon>
        <taxon>Fungi</taxon>
        <taxon>Dikarya</taxon>
        <taxon>Basidiomycota</taxon>
        <taxon>Agaricomycotina</taxon>
        <taxon>Agaricomycetes</taxon>
        <taxon>Agaricomycetidae</taxon>
        <taxon>Agaricales</taxon>
        <taxon>Marasmiineae</taxon>
        <taxon>Mycenaceae</taxon>
        <taxon>Mycena</taxon>
    </lineage>
</organism>
<evidence type="ECO:0000313" key="2">
    <source>
        <dbReference type="EMBL" id="CAK5272867.1"/>
    </source>
</evidence>
<accession>A0AAD2HEZ7</accession>
<dbReference type="Proteomes" id="UP001295794">
    <property type="component" value="Unassembled WGS sequence"/>
</dbReference>
<evidence type="ECO:0000256" key="1">
    <source>
        <dbReference type="SAM" id="MobiDB-lite"/>
    </source>
</evidence>
<protein>
    <submittedName>
        <fullName evidence="2">Uncharacterized protein</fullName>
    </submittedName>
</protein>
<dbReference type="AlphaFoldDB" id="A0AAD2HEZ7"/>
<keyword evidence="3" id="KW-1185">Reference proteome</keyword>